<accession>A0A1H9HWD4</accession>
<reference evidence="2 3" key="1">
    <citation type="submission" date="2016-10" db="EMBL/GenBank/DDBJ databases">
        <authorList>
            <person name="de Groot N.N."/>
        </authorList>
    </citation>
    <scope>NUCLEOTIDE SEQUENCE [LARGE SCALE GENOMIC DNA]</scope>
    <source>
        <strain evidence="2 3">DSM 21633</strain>
    </source>
</reference>
<dbReference type="STRING" id="571933.SAMN05216362_12138"/>
<gene>
    <name evidence="2" type="ORF">SAMN05216362_12138</name>
</gene>
<feature type="transmembrane region" description="Helical" evidence="1">
    <location>
        <begin position="5"/>
        <end position="23"/>
    </location>
</feature>
<keyword evidence="1" id="KW-0472">Membrane</keyword>
<keyword evidence="1" id="KW-1133">Transmembrane helix</keyword>
<dbReference type="OrthoDB" id="2974666at2"/>
<evidence type="ECO:0000313" key="3">
    <source>
        <dbReference type="Proteomes" id="UP000199427"/>
    </source>
</evidence>
<dbReference type="AlphaFoldDB" id="A0A1H9HWD4"/>
<protein>
    <submittedName>
        <fullName evidence="2">Uncharacterized protein</fullName>
    </submittedName>
</protein>
<sequence length="75" mass="8447">MPIHILVVELIGVLFIYLGFLILNRKAPTFLDFVLKIGVTYTDKISNRFWGGLMIVVGLIIMLMPLILGAENMNI</sequence>
<dbReference type="EMBL" id="FOES01000021">
    <property type="protein sequence ID" value="SEQ66634.1"/>
    <property type="molecule type" value="Genomic_DNA"/>
</dbReference>
<keyword evidence="1" id="KW-0812">Transmembrane</keyword>
<keyword evidence="3" id="KW-1185">Reference proteome</keyword>
<dbReference type="Proteomes" id="UP000199427">
    <property type="component" value="Unassembled WGS sequence"/>
</dbReference>
<organism evidence="2 3">
    <name type="scientific">Piscibacillus halophilus</name>
    <dbReference type="NCBI Taxonomy" id="571933"/>
    <lineage>
        <taxon>Bacteria</taxon>
        <taxon>Bacillati</taxon>
        <taxon>Bacillota</taxon>
        <taxon>Bacilli</taxon>
        <taxon>Bacillales</taxon>
        <taxon>Bacillaceae</taxon>
        <taxon>Piscibacillus</taxon>
    </lineage>
</organism>
<feature type="transmembrane region" description="Helical" evidence="1">
    <location>
        <begin position="49"/>
        <end position="70"/>
    </location>
</feature>
<dbReference type="RefSeq" id="WP_091773927.1">
    <property type="nucleotide sequence ID" value="NZ_CAESCL010000018.1"/>
</dbReference>
<evidence type="ECO:0000256" key="1">
    <source>
        <dbReference type="SAM" id="Phobius"/>
    </source>
</evidence>
<evidence type="ECO:0000313" key="2">
    <source>
        <dbReference type="EMBL" id="SEQ66634.1"/>
    </source>
</evidence>
<proteinExistence type="predicted"/>
<name>A0A1H9HWD4_9BACI</name>